<dbReference type="AlphaFoldDB" id="A0A1A9VIN4"/>
<evidence type="ECO:0000313" key="2">
    <source>
        <dbReference type="EnsemblMetazoa" id="GAUT038736-PA"/>
    </source>
</evidence>
<protein>
    <submittedName>
        <fullName evidence="2">Uncharacterized protein</fullName>
    </submittedName>
</protein>
<evidence type="ECO:0000256" key="1">
    <source>
        <dbReference type="SAM" id="Phobius"/>
    </source>
</evidence>
<sequence length="147" mass="15711">MALKLAKLPPIGGPIKEATPWKSNNKPKALVSLSRPNKSTKITDVKPTFGFKGSNSAGVALLSINAFFLLFASLGISKGRNIAPNIMQFRTIPPIINNAPLQPKLPIKCSVKGAKTNVPKPDPHTAIPVAKERRASNHTLTLTMAGR</sequence>
<dbReference type="EnsemblMetazoa" id="GAUT038736-RA">
    <property type="protein sequence ID" value="GAUT038736-PA"/>
    <property type="gene ID" value="GAUT038736"/>
</dbReference>
<evidence type="ECO:0000313" key="3">
    <source>
        <dbReference type="Proteomes" id="UP000078200"/>
    </source>
</evidence>
<dbReference type="Proteomes" id="UP000078200">
    <property type="component" value="Unassembled WGS sequence"/>
</dbReference>
<feature type="transmembrane region" description="Helical" evidence="1">
    <location>
        <begin position="57"/>
        <end position="77"/>
    </location>
</feature>
<dbReference type="VEuPathDB" id="VectorBase:GAUT038736"/>
<proteinExistence type="predicted"/>
<keyword evidence="1" id="KW-0472">Membrane</keyword>
<name>A0A1A9VIN4_GLOAU</name>
<keyword evidence="3" id="KW-1185">Reference proteome</keyword>
<reference evidence="2" key="1">
    <citation type="submission" date="2020-05" db="UniProtKB">
        <authorList>
            <consortium name="EnsemblMetazoa"/>
        </authorList>
    </citation>
    <scope>IDENTIFICATION</scope>
    <source>
        <strain evidence="2">TTRI</strain>
    </source>
</reference>
<organism evidence="2 3">
    <name type="scientific">Glossina austeni</name>
    <name type="common">Savannah tsetse fly</name>
    <dbReference type="NCBI Taxonomy" id="7395"/>
    <lineage>
        <taxon>Eukaryota</taxon>
        <taxon>Metazoa</taxon>
        <taxon>Ecdysozoa</taxon>
        <taxon>Arthropoda</taxon>
        <taxon>Hexapoda</taxon>
        <taxon>Insecta</taxon>
        <taxon>Pterygota</taxon>
        <taxon>Neoptera</taxon>
        <taxon>Endopterygota</taxon>
        <taxon>Diptera</taxon>
        <taxon>Brachycera</taxon>
        <taxon>Muscomorpha</taxon>
        <taxon>Hippoboscoidea</taxon>
        <taxon>Glossinidae</taxon>
        <taxon>Glossina</taxon>
    </lineage>
</organism>
<accession>A0A1A9VIN4</accession>
<keyword evidence="1" id="KW-1133">Transmembrane helix</keyword>
<keyword evidence="1" id="KW-0812">Transmembrane</keyword>